<dbReference type="UniPathway" id="UPA00138"/>
<dbReference type="InterPro" id="IPR022896">
    <property type="entry name" value="TrioseP_Isoase_bac/euk"/>
</dbReference>
<feature type="active site" description="Electrophile" evidence="8">
    <location>
        <position position="99"/>
    </location>
</feature>
<dbReference type="Pfam" id="PF00121">
    <property type="entry name" value="TIM"/>
    <property type="match status" value="1"/>
</dbReference>
<evidence type="ECO:0000256" key="7">
    <source>
        <dbReference type="ARBA" id="ARBA00023235"/>
    </source>
</evidence>
<comment type="catalytic activity">
    <reaction evidence="8 9">
        <text>D-glyceraldehyde 3-phosphate = dihydroxyacetone phosphate</text>
        <dbReference type="Rhea" id="RHEA:18585"/>
        <dbReference type="ChEBI" id="CHEBI:57642"/>
        <dbReference type="ChEBI" id="CHEBI:59776"/>
        <dbReference type="EC" id="5.3.1.1"/>
    </reaction>
</comment>
<dbReference type="PROSITE" id="PS51440">
    <property type="entry name" value="TIM_2"/>
    <property type="match status" value="1"/>
</dbReference>
<dbReference type="OrthoDB" id="9809429at2"/>
<dbReference type="FunFam" id="3.20.20.70:FF:000016">
    <property type="entry name" value="Triosephosphate isomerase"/>
    <property type="match status" value="1"/>
</dbReference>
<keyword evidence="5 8" id="KW-0963">Cytoplasm</keyword>
<dbReference type="Gene3D" id="3.20.20.70">
    <property type="entry name" value="Aldolase class I"/>
    <property type="match status" value="1"/>
</dbReference>
<evidence type="ECO:0000256" key="5">
    <source>
        <dbReference type="ARBA" id="ARBA00022490"/>
    </source>
</evidence>
<dbReference type="AlphaFoldDB" id="A0A1G6HIW6"/>
<comment type="similarity">
    <text evidence="3 8 9">Belongs to the triosephosphate isomerase family.</text>
</comment>
<comment type="pathway">
    <text evidence="8 9">Carbohydrate biosynthesis; gluconeogenesis.</text>
</comment>
<evidence type="ECO:0000256" key="2">
    <source>
        <dbReference type="ARBA" id="ARBA00004939"/>
    </source>
</evidence>
<evidence type="ECO:0000256" key="4">
    <source>
        <dbReference type="ARBA" id="ARBA00022432"/>
    </source>
</evidence>
<dbReference type="PANTHER" id="PTHR21139">
    <property type="entry name" value="TRIOSEPHOSPHATE ISOMERASE"/>
    <property type="match status" value="1"/>
</dbReference>
<dbReference type="GO" id="GO:0004807">
    <property type="term" value="F:triose-phosphate isomerase activity"/>
    <property type="evidence" value="ECO:0007669"/>
    <property type="project" value="UniProtKB-UniRule"/>
</dbReference>
<dbReference type="RefSeq" id="WP_092616646.1">
    <property type="nucleotide sequence ID" value="NZ_FMYK01000002.1"/>
</dbReference>
<evidence type="ECO:0000256" key="8">
    <source>
        <dbReference type="HAMAP-Rule" id="MF_00147"/>
    </source>
</evidence>
<dbReference type="PROSITE" id="PS00171">
    <property type="entry name" value="TIM_1"/>
    <property type="match status" value="1"/>
</dbReference>
<feature type="binding site" evidence="8">
    <location>
        <position position="215"/>
    </location>
    <ligand>
        <name>substrate</name>
    </ligand>
</feature>
<feature type="active site" description="Proton acceptor" evidence="8">
    <location>
        <position position="171"/>
    </location>
</feature>
<dbReference type="InterPro" id="IPR035990">
    <property type="entry name" value="TIM_sf"/>
</dbReference>
<reference evidence="11" key="1">
    <citation type="submission" date="2016-09" db="EMBL/GenBank/DDBJ databases">
        <authorList>
            <person name="Varghese N."/>
            <person name="Submissions S."/>
        </authorList>
    </citation>
    <scope>NUCLEOTIDE SEQUENCE [LARGE SCALE GENOMIC DNA]</scope>
    <source>
        <strain evidence="11">ANC 3699</strain>
    </source>
</reference>
<dbReference type="PANTHER" id="PTHR21139:SF42">
    <property type="entry name" value="TRIOSEPHOSPHATE ISOMERASE"/>
    <property type="match status" value="1"/>
</dbReference>
<evidence type="ECO:0000256" key="6">
    <source>
        <dbReference type="ARBA" id="ARBA00023152"/>
    </source>
</evidence>
<keyword evidence="7 8" id="KW-0413">Isomerase</keyword>
<feature type="binding site" evidence="8">
    <location>
        <begin position="236"/>
        <end position="237"/>
    </location>
    <ligand>
        <name>substrate</name>
    </ligand>
</feature>
<evidence type="ECO:0000256" key="3">
    <source>
        <dbReference type="ARBA" id="ARBA00007422"/>
    </source>
</evidence>
<protein>
    <recommendedName>
        <fullName evidence="8 9">Triosephosphate isomerase</fullName>
        <shortName evidence="8">TIM</shortName>
        <shortName evidence="8">TPI</shortName>
        <ecNumber evidence="8 9">5.3.1.1</ecNumber>
    </recommendedName>
    <alternativeName>
        <fullName evidence="8">Triose-phosphate isomerase</fullName>
    </alternativeName>
</protein>
<accession>A0A1G6HIW6</accession>
<evidence type="ECO:0000256" key="9">
    <source>
        <dbReference type="RuleBase" id="RU363013"/>
    </source>
</evidence>
<feature type="binding site" evidence="8">
    <location>
        <position position="177"/>
    </location>
    <ligand>
        <name>substrate</name>
    </ligand>
</feature>
<dbReference type="Proteomes" id="UP000242317">
    <property type="component" value="Unassembled WGS sequence"/>
</dbReference>
<comment type="subunit">
    <text evidence="8 9">Homodimer.</text>
</comment>
<comment type="pathway">
    <text evidence="1 8 9">Carbohydrate degradation; glycolysis; D-glyceraldehyde 3-phosphate from glycerone phosphate: step 1/1.</text>
</comment>
<proteinExistence type="inferred from homology"/>
<dbReference type="UniPathway" id="UPA00109">
    <property type="reaction ID" value="UER00189"/>
</dbReference>
<sequence>MSQPVRQQWVIGNWKLNPSFIDAKKLFTSIQAQLADRTDACQVAIAPPAPYLGLLVEQAEQLAIAAQDVSFVSGFGAFTGEVSAHLLQNMAVNLVIIGHSERRELFGDDVKMLQSKILQARAANLKIIYCVGESLAQRESGQAESVVMQQLDDLKQVLSAEDWAHIIIAYEPIWAIGTGKTASPEDAQHMHATIRQYLTQHTDCAEQLSLLYGGSVKAENAVQLAACKDIDGALVGGASLDATSFMAIINAFSQSND</sequence>
<organism evidence="10 11">
    <name type="scientific">Acinetobacter marinus</name>
    <dbReference type="NCBI Taxonomy" id="281375"/>
    <lineage>
        <taxon>Bacteria</taxon>
        <taxon>Pseudomonadati</taxon>
        <taxon>Pseudomonadota</taxon>
        <taxon>Gammaproteobacteria</taxon>
        <taxon>Moraxellales</taxon>
        <taxon>Moraxellaceae</taxon>
        <taxon>Acinetobacter</taxon>
    </lineage>
</organism>
<name>A0A1G6HIW6_9GAMM</name>
<keyword evidence="11" id="KW-1185">Reference proteome</keyword>
<keyword evidence="6 8" id="KW-0324">Glycolysis</keyword>
<dbReference type="NCBIfam" id="TIGR00419">
    <property type="entry name" value="tim"/>
    <property type="match status" value="1"/>
</dbReference>
<dbReference type="GO" id="GO:0006094">
    <property type="term" value="P:gluconeogenesis"/>
    <property type="evidence" value="ECO:0007669"/>
    <property type="project" value="UniProtKB-UniRule"/>
</dbReference>
<evidence type="ECO:0000313" key="11">
    <source>
        <dbReference type="Proteomes" id="UP000242317"/>
    </source>
</evidence>
<dbReference type="EC" id="5.3.1.1" evidence="8 9"/>
<dbReference type="InterPro" id="IPR000652">
    <property type="entry name" value="Triosephosphate_isomerase"/>
</dbReference>
<dbReference type="GO" id="GO:0006096">
    <property type="term" value="P:glycolytic process"/>
    <property type="evidence" value="ECO:0007669"/>
    <property type="project" value="UniProtKB-UniRule"/>
</dbReference>
<comment type="function">
    <text evidence="8">Involved in the gluconeogenesis. Catalyzes stereospecifically the conversion of dihydroxyacetone phosphate (DHAP) to D-glyceraldehyde-3-phosphate (G3P).</text>
</comment>
<dbReference type="GO" id="GO:0046166">
    <property type="term" value="P:glyceraldehyde-3-phosphate biosynthetic process"/>
    <property type="evidence" value="ECO:0007669"/>
    <property type="project" value="TreeGrafter"/>
</dbReference>
<dbReference type="GO" id="GO:0019563">
    <property type="term" value="P:glycerol catabolic process"/>
    <property type="evidence" value="ECO:0007669"/>
    <property type="project" value="TreeGrafter"/>
</dbReference>
<dbReference type="CDD" id="cd00311">
    <property type="entry name" value="TIM"/>
    <property type="match status" value="1"/>
</dbReference>
<dbReference type="HAMAP" id="MF_00147_B">
    <property type="entry name" value="TIM_B"/>
    <property type="match status" value="1"/>
</dbReference>
<evidence type="ECO:0000313" key="10">
    <source>
        <dbReference type="EMBL" id="SDB93386.1"/>
    </source>
</evidence>
<feature type="binding site" evidence="8">
    <location>
        <begin position="13"/>
        <end position="15"/>
    </location>
    <ligand>
        <name>substrate</name>
    </ligand>
</feature>
<dbReference type="EMBL" id="FMYK01000002">
    <property type="protein sequence ID" value="SDB93386.1"/>
    <property type="molecule type" value="Genomic_DNA"/>
</dbReference>
<comment type="subcellular location">
    <subcellularLocation>
        <location evidence="8 9">Cytoplasm</location>
    </subcellularLocation>
</comment>
<dbReference type="InterPro" id="IPR020861">
    <property type="entry name" value="Triosephosphate_isomerase_AS"/>
</dbReference>
<dbReference type="InterPro" id="IPR013785">
    <property type="entry name" value="Aldolase_TIM"/>
</dbReference>
<comment type="pathway">
    <text evidence="2">Carbohydrate metabolism; erythritol degradation.</text>
</comment>
<dbReference type="GO" id="GO:0005829">
    <property type="term" value="C:cytosol"/>
    <property type="evidence" value="ECO:0007669"/>
    <property type="project" value="TreeGrafter"/>
</dbReference>
<dbReference type="SUPFAM" id="SSF51351">
    <property type="entry name" value="Triosephosphate isomerase (TIM)"/>
    <property type="match status" value="1"/>
</dbReference>
<evidence type="ECO:0000256" key="1">
    <source>
        <dbReference type="ARBA" id="ARBA00004680"/>
    </source>
</evidence>
<keyword evidence="4 8" id="KW-0312">Gluconeogenesis</keyword>
<gene>
    <name evidence="8" type="primary">tpiA</name>
    <name evidence="10" type="ORF">SAMN05421749_102221</name>
</gene>